<dbReference type="Gene3D" id="3.10.450.50">
    <property type="match status" value="1"/>
</dbReference>
<dbReference type="InterPro" id="IPR039437">
    <property type="entry name" value="FrzH/put_lumazine-bd"/>
</dbReference>
<keyword evidence="2" id="KW-1185">Reference proteome</keyword>
<sequence length="140" mass="15331">MSSAIDLDDRAKTVVEDYDAIRDVVQMCLDGEATGNVEKLRTAFHEDARMFGSLAGERYDVPISELMAMSAKAPADTGQYRSRILSVHQTGDAALATVAEEGYWGTVSFIDYLSLARIDDRWKIVSKLFAHTAGDPPDLG</sequence>
<reference evidence="1 2" key="1">
    <citation type="submission" date="2021-08" db="EMBL/GenBank/DDBJ databases">
        <title>Nocardioides bacterium WL0053 sp. nov., isolated from the sediment.</title>
        <authorList>
            <person name="Wang L."/>
            <person name="Zhang D."/>
            <person name="Zhang A."/>
        </authorList>
    </citation>
    <scope>NUCLEOTIDE SEQUENCE [LARGE SCALE GENOMIC DNA]</scope>
    <source>
        <strain evidence="1 2">WL0053</strain>
    </source>
</reference>
<proteinExistence type="predicted"/>
<evidence type="ECO:0000313" key="2">
    <source>
        <dbReference type="Proteomes" id="UP000754710"/>
    </source>
</evidence>
<dbReference type="EMBL" id="JAIEZQ010000003">
    <property type="protein sequence ID" value="MBY9076596.1"/>
    <property type="molecule type" value="Genomic_DNA"/>
</dbReference>
<organism evidence="1 2">
    <name type="scientific">Nocardioides jiangsuensis</name>
    <dbReference type="NCBI Taxonomy" id="2866161"/>
    <lineage>
        <taxon>Bacteria</taxon>
        <taxon>Bacillati</taxon>
        <taxon>Actinomycetota</taxon>
        <taxon>Actinomycetes</taxon>
        <taxon>Propionibacteriales</taxon>
        <taxon>Nocardioidaceae</taxon>
        <taxon>Nocardioides</taxon>
    </lineage>
</organism>
<dbReference type="InterPro" id="IPR032710">
    <property type="entry name" value="NTF2-like_dom_sf"/>
</dbReference>
<dbReference type="SUPFAM" id="SSF54427">
    <property type="entry name" value="NTF2-like"/>
    <property type="match status" value="1"/>
</dbReference>
<dbReference type="Pfam" id="PF12893">
    <property type="entry name" value="Lumazine_bd_2"/>
    <property type="match status" value="1"/>
</dbReference>
<name>A0ABS7RNQ5_9ACTN</name>
<dbReference type="RefSeq" id="WP_221026391.1">
    <property type="nucleotide sequence ID" value="NZ_JAIEZQ010000003.1"/>
</dbReference>
<dbReference type="Proteomes" id="UP000754710">
    <property type="component" value="Unassembled WGS sequence"/>
</dbReference>
<accession>A0ABS7RNQ5</accession>
<protein>
    <submittedName>
        <fullName evidence="1">Nuclear transport factor 2 family protein</fullName>
    </submittedName>
</protein>
<gene>
    <name evidence="1" type="ORF">K1X13_17315</name>
</gene>
<evidence type="ECO:0000313" key="1">
    <source>
        <dbReference type="EMBL" id="MBY9076596.1"/>
    </source>
</evidence>
<comment type="caution">
    <text evidence="1">The sequence shown here is derived from an EMBL/GenBank/DDBJ whole genome shotgun (WGS) entry which is preliminary data.</text>
</comment>